<feature type="transmembrane region" description="Helical" evidence="1">
    <location>
        <begin position="52"/>
        <end position="76"/>
    </location>
</feature>
<dbReference type="AlphaFoldDB" id="A0A1N7NYF4"/>
<accession>A0A1N7NYF4</accession>
<gene>
    <name evidence="2" type="ORF">SAMN05421760_111156</name>
</gene>
<keyword evidence="1" id="KW-0472">Membrane</keyword>
<evidence type="ECO:0000313" key="2">
    <source>
        <dbReference type="EMBL" id="SIT03395.1"/>
    </source>
</evidence>
<feature type="transmembrane region" description="Helical" evidence="1">
    <location>
        <begin position="7"/>
        <end position="32"/>
    </location>
</feature>
<evidence type="ECO:0000256" key="1">
    <source>
        <dbReference type="SAM" id="Phobius"/>
    </source>
</evidence>
<reference evidence="3" key="1">
    <citation type="submission" date="2017-01" db="EMBL/GenBank/DDBJ databases">
        <authorList>
            <person name="Varghese N."/>
            <person name="Submissions S."/>
        </authorList>
    </citation>
    <scope>NUCLEOTIDE SEQUENCE [LARGE SCALE GENOMIC DNA]</scope>
    <source>
        <strain evidence="3">DSM 22306</strain>
    </source>
</reference>
<dbReference type="OrthoDB" id="5457135at2"/>
<name>A0A1N7NYF4_9GAMM</name>
<keyword evidence="1" id="KW-0812">Transmembrane</keyword>
<evidence type="ECO:0008006" key="4">
    <source>
        <dbReference type="Google" id="ProtNLM"/>
    </source>
</evidence>
<keyword evidence="3" id="KW-1185">Reference proteome</keyword>
<dbReference type="Proteomes" id="UP000185999">
    <property type="component" value="Unassembled WGS sequence"/>
</dbReference>
<proteinExistence type="predicted"/>
<protein>
    <recommendedName>
        <fullName evidence="4">DUF3995 domain-containing protein</fullName>
    </recommendedName>
</protein>
<feature type="transmembrane region" description="Helical" evidence="1">
    <location>
        <begin position="113"/>
        <end position="132"/>
    </location>
</feature>
<feature type="transmembrane region" description="Helical" evidence="1">
    <location>
        <begin position="83"/>
        <end position="107"/>
    </location>
</feature>
<dbReference type="EMBL" id="FTOE01000011">
    <property type="protein sequence ID" value="SIT03395.1"/>
    <property type="molecule type" value="Genomic_DNA"/>
</dbReference>
<organism evidence="2 3">
    <name type="scientific">Neptunomonas antarctica</name>
    <dbReference type="NCBI Taxonomy" id="619304"/>
    <lineage>
        <taxon>Bacteria</taxon>
        <taxon>Pseudomonadati</taxon>
        <taxon>Pseudomonadota</taxon>
        <taxon>Gammaproteobacteria</taxon>
        <taxon>Oceanospirillales</taxon>
        <taxon>Oceanospirillaceae</taxon>
        <taxon>Neptunomonas</taxon>
    </lineage>
</organism>
<sequence>MNVFLIIAGTLSAIVAILHLGCIYFGAPWYRFFGAGEQMAVLAERGSIQPTLITSAIVLILSIWSLYAFSAAGIIFRLPFMRLALILITLIYLVRGIAGFFFISSPMGRSPEFWVWSSVICLSFGIVHLVGLKQQWASL</sequence>
<keyword evidence="1" id="KW-1133">Transmembrane helix</keyword>
<evidence type="ECO:0000313" key="3">
    <source>
        <dbReference type="Proteomes" id="UP000185999"/>
    </source>
</evidence>
<dbReference type="RefSeq" id="WP_054343620.1">
    <property type="nucleotide sequence ID" value="NZ_FTOE01000011.1"/>
</dbReference>